<protein>
    <recommendedName>
        <fullName evidence="2">F-box domain-containing protein</fullName>
    </recommendedName>
</protein>
<gene>
    <name evidence="3" type="ORF">IFM89_005040</name>
</gene>
<evidence type="ECO:0000259" key="2">
    <source>
        <dbReference type="PROSITE" id="PS50181"/>
    </source>
</evidence>
<organism evidence="3 4">
    <name type="scientific">Coptis chinensis</name>
    <dbReference type="NCBI Taxonomy" id="261450"/>
    <lineage>
        <taxon>Eukaryota</taxon>
        <taxon>Viridiplantae</taxon>
        <taxon>Streptophyta</taxon>
        <taxon>Embryophyta</taxon>
        <taxon>Tracheophyta</taxon>
        <taxon>Spermatophyta</taxon>
        <taxon>Magnoliopsida</taxon>
        <taxon>Ranunculales</taxon>
        <taxon>Ranunculaceae</taxon>
        <taxon>Coptidoideae</taxon>
        <taxon>Coptis</taxon>
    </lineage>
</organism>
<dbReference type="AlphaFoldDB" id="A0A835HJN7"/>
<evidence type="ECO:0000313" key="4">
    <source>
        <dbReference type="Proteomes" id="UP000631114"/>
    </source>
</evidence>
<dbReference type="Gene3D" id="1.10.940.10">
    <property type="entry name" value="NusB-like"/>
    <property type="match status" value="1"/>
</dbReference>
<dbReference type="InterPro" id="IPR001810">
    <property type="entry name" value="F-box_dom"/>
</dbReference>
<sequence>MMMSRVPHDLVTEILSWLPVGSLIRFKCICKSWFQFVAADQQFIKLKHGHSTKSNKTSIMIMRGLVPRICTGDRSVTLTTSPSSSGSSCFLFAFGFHEGTNEYKVVMIDHYNLLISVYTLGSGIWRTIYKLPNPISGERSSNNGGCGVGWIALLVLLLLFRGQIQMWVMKEYSMVESWTLEFTIEGPMACGPLNYVRPLGIGKNVILYLRVNASEVILYDTNRNLFKVVGSFVSESCVECTCFGSLVSPRVIASRTKRGYSNRSVPFPLHISNFLTFIMGRLIVDVENKHYTQGSLSIGLEVTSKEKNSLNPRQHSQALSKVTGWMKPVFGASSFVCGDSCSLEDESAAFIDLTCEGKTIVAGYSLAFTKVMAREEEESLISQEPPTINKKEKTLAGIIREIDDYFLKASASGRNVIMLLDINRNDDSLYHNFGESMISAVRLMRIEYGGSFADLLNTKGKILRIVFYEILKLDMPPYVVIDENVTLAKVAFRHGAGNMVNGILRRLVFLKGSGASLLRSLVHFLGVGLQDPSILARML</sequence>
<proteinExistence type="predicted"/>
<dbReference type="InterPro" id="IPR036047">
    <property type="entry name" value="F-box-like_dom_sf"/>
</dbReference>
<accession>A0A835HJN7</accession>
<dbReference type="InterPro" id="IPR006027">
    <property type="entry name" value="NusB_RsmB_TIM44"/>
</dbReference>
<dbReference type="Pfam" id="PF00646">
    <property type="entry name" value="F-box"/>
    <property type="match status" value="1"/>
</dbReference>
<dbReference type="InterPro" id="IPR035926">
    <property type="entry name" value="NusB-like_sf"/>
</dbReference>
<dbReference type="OrthoDB" id="591557at2759"/>
<dbReference type="PROSITE" id="PS50181">
    <property type="entry name" value="FBOX"/>
    <property type="match status" value="1"/>
</dbReference>
<dbReference type="PANTHER" id="PTHR31111:SF134">
    <property type="entry name" value="F-BOX ASSOCIATED INTERACTION DOMAIN-CONTAINING PROTEIN"/>
    <property type="match status" value="1"/>
</dbReference>
<keyword evidence="1" id="KW-0694">RNA-binding</keyword>
<dbReference type="EMBL" id="JADFTS010000006">
    <property type="protein sequence ID" value="KAF9600216.1"/>
    <property type="molecule type" value="Genomic_DNA"/>
</dbReference>
<dbReference type="GO" id="GO:0006355">
    <property type="term" value="P:regulation of DNA-templated transcription"/>
    <property type="evidence" value="ECO:0007669"/>
    <property type="project" value="InterPro"/>
</dbReference>
<evidence type="ECO:0000256" key="1">
    <source>
        <dbReference type="ARBA" id="ARBA00022884"/>
    </source>
</evidence>
<dbReference type="SUPFAM" id="SSF48013">
    <property type="entry name" value="NusB-like"/>
    <property type="match status" value="1"/>
</dbReference>
<name>A0A835HJN7_9MAGN</name>
<evidence type="ECO:0000313" key="3">
    <source>
        <dbReference type="EMBL" id="KAF9600216.1"/>
    </source>
</evidence>
<dbReference type="Proteomes" id="UP000631114">
    <property type="component" value="Unassembled WGS sequence"/>
</dbReference>
<dbReference type="SUPFAM" id="SSF81383">
    <property type="entry name" value="F-box domain"/>
    <property type="match status" value="1"/>
</dbReference>
<comment type="caution">
    <text evidence="3">The sequence shown here is derived from an EMBL/GenBank/DDBJ whole genome shotgun (WGS) entry which is preliminary data.</text>
</comment>
<dbReference type="Pfam" id="PF01029">
    <property type="entry name" value="NusB"/>
    <property type="match status" value="1"/>
</dbReference>
<dbReference type="PANTHER" id="PTHR31111">
    <property type="entry name" value="BNAA05G37150D PROTEIN-RELATED"/>
    <property type="match status" value="1"/>
</dbReference>
<dbReference type="Gene3D" id="1.20.1280.50">
    <property type="match status" value="1"/>
</dbReference>
<dbReference type="GO" id="GO:0003723">
    <property type="term" value="F:RNA binding"/>
    <property type="evidence" value="ECO:0007669"/>
    <property type="project" value="UniProtKB-KW"/>
</dbReference>
<reference evidence="3 4" key="1">
    <citation type="submission" date="2020-10" db="EMBL/GenBank/DDBJ databases">
        <title>The Coptis chinensis genome and diversification of protoberbering-type alkaloids.</title>
        <authorList>
            <person name="Wang B."/>
            <person name="Shu S."/>
            <person name="Song C."/>
            <person name="Liu Y."/>
        </authorList>
    </citation>
    <scope>NUCLEOTIDE SEQUENCE [LARGE SCALE GENOMIC DNA]</scope>
    <source>
        <strain evidence="3">HL-2020</strain>
        <tissue evidence="3">Leaf</tissue>
    </source>
</reference>
<keyword evidence="4" id="KW-1185">Reference proteome</keyword>
<feature type="domain" description="F-box" evidence="2">
    <location>
        <begin position="1"/>
        <end position="46"/>
    </location>
</feature>